<dbReference type="EMBL" id="KQ971321">
    <property type="protein sequence ID" value="EFA00602.1"/>
    <property type="molecule type" value="Genomic_DNA"/>
</dbReference>
<dbReference type="HOGENOM" id="CLU_3034971_0_0_1"/>
<dbReference type="InParanoid" id="D6WGW7"/>
<organism evidence="1 2">
    <name type="scientific">Tribolium castaneum</name>
    <name type="common">Red flour beetle</name>
    <dbReference type="NCBI Taxonomy" id="7070"/>
    <lineage>
        <taxon>Eukaryota</taxon>
        <taxon>Metazoa</taxon>
        <taxon>Ecdysozoa</taxon>
        <taxon>Arthropoda</taxon>
        <taxon>Hexapoda</taxon>
        <taxon>Insecta</taxon>
        <taxon>Pterygota</taxon>
        <taxon>Neoptera</taxon>
        <taxon>Endopterygota</taxon>
        <taxon>Coleoptera</taxon>
        <taxon>Polyphaga</taxon>
        <taxon>Cucujiformia</taxon>
        <taxon>Tenebrionidae</taxon>
        <taxon>Tenebrionidae incertae sedis</taxon>
        <taxon>Tribolium</taxon>
    </lineage>
</organism>
<protein>
    <submittedName>
        <fullName evidence="1">Uncharacterized protein</fullName>
    </submittedName>
</protein>
<sequence length="55" mass="6348">MVVRPTIAVTGARSLRYRHKAAKLTPNIDAPPIVRELRFKFDEWRHAAPICPAFY</sequence>
<dbReference type="Proteomes" id="UP000007266">
    <property type="component" value="Linkage group 3"/>
</dbReference>
<proteinExistence type="predicted"/>
<reference evidence="1 2" key="2">
    <citation type="journal article" date="2010" name="Nucleic Acids Res.">
        <title>BeetleBase in 2010: revisions to provide comprehensive genomic information for Tribolium castaneum.</title>
        <authorList>
            <person name="Kim H.S."/>
            <person name="Murphy T."/>
            <person name="Xia J."/>
            <person name="Caragea D."/>
            <person name="Park Y."/>
            <person name="Beeman R.W."/>
            <person name="Lorenzen M.D."/>
            <person name="Butcher S."/>
            <person name="Manak J.R."/>
            <person name="Brown S.J."/>
        </authorList>
    </citation>
    <scope>GENOME REANNOTATION</scope>
    <source>
        <strain evidence="1 2">Georgia GA2</strain>
    </source>
</reference>
<gene>
    <name evidence="1" type="primary">GLEAN_03473</name>
    <name evidence="1" type="ORF">TcasGA2_TC003473</name>
</gene>
<evidence type="ECO:0000313" key="2">
    <source>
        <dbReference type="Proteomes" id="UP000007266"/>
    </source>
</evidence>
<evidence type="ECO:0000313" key="1">
    <source>
        <dbReference type="EMBL" id="EFA00602.1"/>
    </source>
</evidence>
<reference evidence="1 2" key="1">
    <citation type="journal article" date="2008" name="Nature">
        <title>The genome of the model beetle and pest Tribolium castaneum.</title>
        <authorList>
            <consortium name="Tribolium Genome Sequencing Consortium"/>
            <person name="Richards S."/>
            <person name="Gibbs R.A."/>
            <person name="Weinstock G.M."/>
            <person name="Brown S.J."/>
            <person name="Denell R."/>
            <person name="Beeman R.W."/>
            <person name="Gibbs R."/>
            <person name="Beeman R.W."/>
            <person name="Brown S.J."/>
            <person name="Bucher G."/>
            <person name="Friedrich M."/>
            <person name="Grimmelikhuijzen C.J."/>
            <person name="Klingler M."/>
            <person name="Lorenzen M."/>
            <person name="Richards S."/>
            <person name="Roth S."/>
            <person name="Schroder R."/>
            <person name="Tautz D."/>
            <person name="Zdobnov E.M."/>
            <person name="Muzny D."/>
            <person name="Gibbs R.A."/>
            <person name="Weinstock G.M."/>
            <person name="Attaway T."/>
            <person name="Bell S."/>
            <person name="Buhay C.J."/>
            <person name="Chandrabose M.N."/>
            <person name="Chavez D."/>
            <person name="Clerk-Blankenburg K.P."/>
            <person name="Cree A."/>
            <person name="Dao M."/>
            <person name="Davis C."/>
            <person name="Chacko J."/>
            <person name="Dinh H."/>
            <person name="Dugan-Rocha S."/>
            <person name="Fowler G."/>
            <person name="Garner T.T."/>
            <person name="Garnes J."/>
            <person name="Gnirke A."/>
            <person name="Hawes A."/>
            <person name="Hernandez J."/>
            <person name="Hines S."/>
            <person name="Holder M."/>
            <person name="Hume J."/>
            <person name="Jhangiani S.N."/>
            <person name="Joshi V."/>
            <person name="Khan Z.M."/>
            <person name="Jackson L."/>
            <person name="Kovar C."/>
            <person name="Kowis A."/>
            <person name="Lee S."/>
            <person name="Lewis L.R."/>
            <person name="Margolis J."/>
            <person name="Morgan M."/>
            <person name="Nazareth L.V."/>
            <person name="Nguyen N."/>
            <person name="Okwuonu G."/>
            <person name="Parker D."/>
            <person name="Richards S."/>
            <person name="Ruiz S.J."/>
            <person name="Santibanez J."/>
            <person name="Savard J."/>
            <person name="Scherer S.E."/>
            <person name="Schneider B."/>
            <person name="Sodergren E."/>
            <person name="Tautz D."/>
            <person name="Vattahil S."/>
            <person name="Villasana D."/>
            <person name="White C.S."/>
            <person name="Wright R."/>
            <person name="Park Y."/>
            <person name="Beeman R.W."/>
            <person name="Lord J."/>
            <person name="Oppert B."/>
            <person name="Lorenzen M."/>
            <person name="Brown S."/>
            <person name="Wang L."/>
            <person name="Savard J."/>
            <person name="Tautz D."/>
            <person name="Richards S."/>
            <person name="Weinstock G."/>
            <person name="Gibbs R.A."/>
            <person name="Liu Y."/>
            <person name="Worley K."/>
            <person name="Weinstock G."/>
            <person name="Elsik C.G."/>
            <person name="Reese J.T."/>
            <person name="Elhaik E."/>
            <person name="Landan G."/>
            <person name="Graur D."/>
            <person name="Arensburger P."/>
            <person name="Atkinson P."/>
            <person name="Beeman R.W."/>
            <person name="Beidler J."/>
            <person name="Brown S.J."/>
            <person name="Demuth J.P."/>
            <person name="Drury D.W."/>
            <person name="Du Y.Z."/>
            <person name="Fujiwara H."/>
            <person name="Lorenzen M."/>
            <person name="Maselli V."/>
            <person name="Osanai M."/>
            <person name="Park Y."/>
            <person name="Robertson H.M."/>
            <person name="Tu Z."/>
            <person name="Wang J.J."/>
            <person name="Wang S."/>
            <person name="Richards S."/>
            <person name="Song H."/>
            <person name="Zhang L."/>
            <person name="Sodergren E."/>
            <person name="Werner D."/>
            <person name="Stanke M."/>
            <person name="Morgenstern B."/>
            <person name="Solovyev V."/>
            <person name="Kosarev P."/>
            <person name="Brown G."/>
            <person name="Chen H.C."/>
            <person name="Ermolaeva O."/>
            <person name="Hlavina W."/>
            <person name="Kapustin Y."/>
            <person name="Kiryutin B."/>
            <person name="Kitts P."/>
            <person name="Maglott D."/>
            <person name="Pruitt K."/>
            <person name="Sapojnikov V."/>
            <person name="Souvorov A."/>
            <person name="Mackey A.J."/>
            <person name="Waterhouse R.M."/>
            <person name="Wyder S."/>
            <person name="Zdobnov E.M."/>
            <person name="Zdobnov E.M."/>
            <person name="Wyder S."/>
            <person name="Kriventseva E.V."/>
            <person name="Kadowaki T."/>
            <person name="Bork P."/>
            <person name="Aranda M."/>
            <person name="Bao R."/>
            <person name="Beermann A."/>
            <person name="Berns N."/>
            <person name="Bolognesi R."/>
            <person name="Bonneton F."/>
            <person name="Bopp D."/>
            <person name="Brown S.J."/>
            <person name="Bucher G."/>
            <person name="Butts T."/>
            <person name="Chaumot A."/>
            <person name="Denell R.E."/>
            <person name="Ferrier D.E."/>
            <person name="Friedrich M."/>
            <person name="Gordon C.M."/>
            <person name="Jindra M."/>
            <person name="Klingler M."/>
            <person name="Lan Q."/>
            <person name="Lattorff H.M."/>
            <person name="Laudet V."/>
            <person name="von Levetsow C."/>
            <person name="Liu Z."/>
            <person name="Lutz R."/>
            <person name="Lynch J.A."/>
            <person name="da Fonseca R.N."/>
            <person name="Posnien N."/>
            <person name="Reuter R."/>
            <person name="Roth S."/>
            <person name="Savard J."/>
            <person name="Schinko J.B."/>
            <person name="Schmitt C."/>
            <person name="Schoppmeier M."/>
            <person name="Schroder R."/>
            <person name="Shippy T.D."/>
            <person name="Simonnet F."/>
            <person name="Marques-Souza H."/>
            <person name="Tautz D."/>
            <person name="Tomoyasu Y."/>
            <person name="Trauner J."/>
            <person name="Van der Zee M."/>
            <person name="Vervoort M."/>
            <person name="Wittkopp N."/>
            <person name="Wimmer E.A."/>
            <person name="Yang X."/>
            <person name="Jones A.K."/>
            <person name="Sattelle D.B."/>
            <person name="Ebert P.R."/>
            <person name="Nelson D."/>
            <person name="Scott J.G."/>
            <person name="Beeman R.W."/>
            <person name="Muthukrishnan S."/>
            <person name="Kramer K.J."/>
            <person name="Arakane Y."/>
            <person name="Beeman R.W."/>
            <person name="Zhu Q."/>
            <person name="Hogenkamp D."/>
            <person name="Dixit R."/>
            <person name="Oppert B."/>
            <person name="Jiang H."/>
            <person name="Zou Z."/>
            <person name="Marshall J."/>
            <person name="Elpidina E."/>
            <person name="Vinokurov K."/>
            <person name="Oppert C."/>
            <person name="Zou Z."/>
            <person name="Evans J."/>
            <person name="Lu Z."/>
            <person name="Zhao P."/>
            <person name="Sumathipala N."/>
            <person name="Altincicek B."/>
            <person name="Vilcinskas A."/>
            <person name="Williams M."/>
            <person name="Hultmark D."/>
            <person name="Hetru C."/>
            <person name="Jiang H."/>
            <person name="Grimmelikhuijzen C.J."/>
            <person name="Hauser F."/>
            <person name="Cazzamali G."/>
            <person name="Williamson M."/>
            <person name="Park Y."/>
            <person name="Li B."/>
            <person name="Tanaka Y."/>
            <person name="Predel R."/>
            <person name="Neupert S."/>
            <person name="Schachtner J."/>
            <person name="Verleyen P."/>
            <person name="Raible F."/>
            <person name="Bork P."/>
            <person name="Friedrich M."/>
            <person name="Walden K.K."/>
            <person name="Robertson H.M."/>
            <person name="Angeli S."/>
            <person name="Foret S."/>
            <person name="Bucher G."/>
            <person name="Schuetz S."/>
            <person name="Maleszka R."/>
            <person name="Wimmer E.A."/>
            <person name="Beeman R.W."/>
            <person name="Lorenzen M."/>
            <person name="Tomoyasu Y."/>
            <person name="Miller S.C."/>
            <person name="Grossmann D."/>
            <person name="Bucher G."/>
        </authorList>
    </citation>
    <scope>NUCLEOTIDE SEQUENCE [LARGE SCALE GENOMIC DNA]</scope>
    <source>
        <strain evidence="1 2">Georgia GA2</strain>
    </source>
</reference>
<keyword evidence="2" id="KW-1185">Reference proteome</keyword>
<accession>D6WGW7</accession>
<name>D6WGW7_TRICA</name>
<dbReference type="AlphaFoldDB" id="D6WGW7"/>